<comment type="caution">
    <text evidence="2">The sequence shown here is derived from an EMBL/GenBank/DDBJ whole genome shotgun (WGS) entry which is preliminary data.</text>
</comment>
<feature type="compositionally biased region" description="Basic and acidic residues" evidence="1">
    <location>
        <begin position="40"/>
        <end position="61"/>
    </location>
</feature>
<gene>
    <name evidence="2" type="ORF">LCGC14_1537770</name>
</gene>
<name>A0A0F9L9X8_9ZZZZ</name>
<reference evidence="2" key="1">
    <citation type="journal article" date="2015" name="Nature">
        <title>Complex archaea that bridge the gap between prokaryotes and eukaryotes.</title>
        <authorList>
            <person name="Spang A."/>
            <person name="Saw J.H."/>
            <person name="Jorgensen S.L."/>
            <person name="Zaremba-Niedzwiedzka K."/>
            <person name="Martijn J."/>
            <person name="Lind A.E."/>
            <person name="van Eijk R."/>
            <person name="Schleper C."/>
            <person name="Guy L."/>
            <person name="Ettema T.J."/>
        </authorList>
    </citation>
    <scope>NUCLEOTIDE SEQUENCE</scope>
</reference>
<proteinExistence type="predicted"/>
<evidence type="ECO:0000313" key="2">
    <source>
        <dbReference type="EMBL" id="KKM60840.1"/>
    </source>
</evidence>
<feature type="region of interest" description="Disordered" evidence="1">
    <location>
        <begin position="38"/>
        <end position="61"/>
    </location>
</feature>
<organism evidence="2">
    <name type="scientific">marine sediment metagenome</name>
    <dbReference type="NCBI Taxonomy" id="412755"/>
    <lineage>
        <taxon>unclassified sequences</taxon>
        <taxon>metagenomes</taxon>
        <taxon>ecological metagenomes</taxon>
    </lineage>
</organism>
<protein>
    <submittedName>
        <fullName evidence="2">Uncharacterized protein</fullName>
    </submittedName>
</protein>
<dbReference type="AlphaFoldDB" id="A0A0F9L9X8"/>
<sequence length="136" mass="16328">MNWYKRATNNTCAKWYDTGKGYKARKGQFDWSLQCCGQPENRRKDPYKKNEKDAGTFRKDRWGDPEVEQRSDLDSFQDEVDIFDSEHREELSILKNYAKKGLWDEFNNYIEDLKAKGYSQKITNRLMTQSMYRVKL</sequence>
<accession>A0A0F9L9X8</accession>
<dbReference type="EMBL" id="LAZR01011599">
    <property type="protein sequence ID" value="KKM60840.1"/>
    <property type="molecule type" value="Genomic_DNA"/>
</dbReference>
<evidence type="ECO:0000256" key="1">
    <source>
        <dbReference type="SAM" id="MobiDB-lite"/>
    </source>
</evidence>